<organism evidence="1 2">
    <name type="scientific">Pyropia yezoensis</name>
    <name type="common">Susabi-nori</name>
    <name type="synonym">Porphyra yezoensis</name>
    <dbReference type="NCBI Taxonomy" id="2788"/>
    <lineage>
        <taxon>Eukaryota</taxon>
        <taxon>Rhodophyta</taxon>
        <taxon>Bangiophyceae</taxon>
        <taxon>Bangiales</taxon>
        <taxon>Bangiaceae</taxon>
        <taxon>Pyropia</taxon>
    </lineage>
</organism>
<evidence type="ECO:0000313" key="1">
    <source>
        <dbReference type="EMBL" id="KAK1866433.1"/>
    </source>
</evidence>
<evidence type="ECO:0000313" key="2">
    <source>
        <dbReference type="Proteomes" id="UP000798662"/>
    </source>
</evidence>
<keyword evidence="2" id="KW-1185">Reference proteome</keyword>
<comment type="caution">
    <text evidence="1">The sequence shown here is derived from an EMBL/GenBank/DDBJ whole genome shotgun (WGS) entry which is preliminary data.</text>
</comment>
<sequence length="320" mass="31333">MTIAAAACLLIMAMLLFLAGRPTFLRRLAQQGWLPRPVREAVGRLLDCLDAEAARVVAASSGAATAAAAGSRGAPGTRGGAGGAAAAGGERRGAKVAALISARYAISPRGCDSGADGDGAEDGDGGGGGGFPPLGDDWTCSICLEGGDASVSGVHSVSLLSQLPCSHAFHSLCLQEWLSRGRRPTCPCCNADVAALGVALLSVAELPLPLAGAEEGGEGDAAGGAAGHGGGRGEEGHHRSRWQRGRSSARAGAAAAVAAAAAAADVAVMVEGDADTPSTSPSTAMPSRPPAVARSAAADADRAAARDAVAGSACFDGWCT</sequence>
<accession>A0ACC3C9J3</accession>
<name>A0ACC3C9J3_PYRYE</name>
<reference evidence="1" key="1">
    <citation type="submission" date="2019-11" db="EMBL/GenBank/DDBJ databases">
        <title>Nori genome reveals adaptations in red seaweeds to the harsh intertidal environment.</title>
        <authorList>
            <person name="Wang D."/>
            <person name="Mao Y."/>
        </authorList>
    </citation>
    <scope>NUCLEOTIDE SEQUENCE</scope>
    <source>
        <tissue evidence="1">Gametophyte</tissue>
    </source>
</reference>
<dbReference type="EMBL" id="CM020619">
    <property type="protein sequence ID" value="KAK1866433.1"/>
    <property type="molecule type" value="Genomic_DNA"/>
</dbReference>
<proteinExistence type="predicted"/>
<gene>
    <name evidence="1" type="ORF">I4F81_008953</name>
</gene>
<protein>
    <submittedName>
        <fullName evidence="1">Uncharacterized protein</fullName>
    </submittedName>
</protein>
<dbReference type="Proteomes" id="UP000798662">
    <property type="component" value="Chromosome 2"/>
</dbReference>